<name>A0A8T3AV40_DENNO</name>
<reference evidence="1" key="1">
    <citation type="journal article" date="2022" name="Front. Genet.">
        <title>Chromosome-Scale Assembly of the Dendrobium nobile Genome Provides Insights Into the Molecular Mechanism of the Biosynthesis of the Medicinal Active Ingredient of Dendrobium.</title>
        <authorList>
            <person name="Xu Q."/>
            <person name="Niu S.-C."/>
            <person name="Li K.-L."/>
            <person name="Zheng P.-J."/>
            <person name="Zhang X.-J."/>
            <person name="Jia Y."/>
            <person name="Liu Y."/>
            <person name="Niu Y.-X."/>
            <person name="Yu L.-H."/>
            <person name="Chen D.-F."/>
            <person name="Zhang G.-Q."/>
        </authorList>
    </citation>
    <scope>NUCLEOTIDE SEQUENCE</scope>
    <source>
        <tissue evidence="1">Leaf</tissue>
    </source>
</reference>
<proteinExistence type="predicted"/>
<dbReference type="OrthoDB" id="2143914at2759"/>
<accession>A0A8T3AV40</accession>
<evidence type="ECO:0000313" key="2">
    <source>
        <dbReference type="Proteomes" id="UP000829196"/>
    </source>
</evidence>
<dbReference type="Proteomes" id="UP000829196">
    <property type="component" value="Unassembled WGS sequence"/>
</dbReference>
<evidence type="ECO:0000313" key="1">
    <source>
        <dbReference type="EMBL" id="KAI0497935.1"/>
    </source>
</evidence>
<comment type="caution">
    <text evidence="1">The sequence shown here is derived from an EMBL/GenBank/DDBJ whole genome shotgun (WGS) entry which is preliminary data.</text>
</comment>
<sequence length="151" mass="16949">MMPLQTSSNALSLHDSMAILPTFQYQDPNVLMSFKENVSQEYNISTSSSSLDHANIMQISPNQPDFIDDHCCVWTTTLEEAMFVDQESKQNGGRQVQQGEVQCMGEKGDQFNEVMINGDASFDLELMESELMPCGSVFCGDNSIEQLQWEC</sequence>
<dbReference type="AlphaFoldDB" id="A0A8T3AV40"/>
<organism evidence="1 2">
    <name type="scientific">Dendrobium nobile</name>
    <name type="common">Orchid</name>
    <dbReference type="NCBI Taxonomy" id="94219"/>
    <lineage>
        <taxon>Eukaryota</taxon>
        <taxon>Viridiplantae</taxon>
        <taxon>Streptophyta</taxon>
        <taxon>Embryophyta</taxon>
        <taxon>Tracheophyta</taxon>
        <taxon>Spermatophyta</taxon>
        <taxon>Magnoliopsida</taxon>
        <taxon>Liliopsida</taxon>
        <taxon>Asparagales</taxon>
        <taxon>Orchidaceae</taxon>
        <taxon>Epidendroideae</taxon>
        <taxon>Malaxideae</taxon>
        <taxon>Dendrobiinae</taxon>
        <taxon>Dendrobium</taxon>
    </lineage>
</organism>
<keyword evidence="2" id="KW-1185">Reference proteome</keyword>
<protein>
    <submittedName>
        <fullName evidence="1">Uncharacterized protein</fullName>
    </submittedName>
</protein>
<dbReference type="EMBL" id="JAGYWB010000015">
    <property type="protein sequence ID" value="KAI0497935.1"/>
    <property type="molecule type" value="Genomic_DNA"/>
</dbReference>
<gene>
    <name evidence="1" type="ORF">KFK09_021174</name>
</gene>